<dbReference type="PROSITE" id="PS00135">
    <property type="entry name" value="TRYPSIN_SER"/>
    <property type="match status" value="1"/>
</dbReference>
<evidence type="ECO:0000313" key="7">
    <source>
        <dbReference type="Proteomes" id="UP000481153"/>
    </source>
</evidence>
<dbReference type="Proteomes" id="UP000481153">
    <property type="component" value="Unassembled WGS sequence"/>
</dbReference>
<reference evidence="6 7" key="1">
    <citation type="submission" date="2019-07" db="EMBL/GenBank/DDBJ databases">
        <title>Genomics analysis of Aphanomyces spp. identifies a new class of oomycete effector associated with host adaptation.</title>
        <authorList>
            <person name="Gaulin E."/>
        </authorList>
    </citation>
    <scope>NUCLEOTIDE SEQUENCE [LARGE SCALE GENOMIC DNA]</scope>
    <source>
        <strain evidence="6 7">ATCC 201684</strain>
    </source>
</reference>
<dbReference type="InterPro" id="IPR043504">
    <property type="entry name" value="Peptidase_S1_PA_chymotrypsin"/>
</dbReference>
<dbReference type="SUPFAM" id="SSF50494">
    <property type="entry name" value="Trypsin-like serine proteases"/>
    <property type="match status" value="1"/>
</dbReference>
<proteinExistence type="predicted"/>
<dbReference type="PANTHER" id="PTHR24276:SF98">
    <property type="entry name" value="FI18310P1-RELATED"/>
    <property type="match status" value="1"/>
</dbReference>
<name>A0A6G0WEP7_9STRA</name>
<keyword evidence="4" id="KW-0325">Glycoprotein</keyword>
<evidence type="ECO:0000256" key="2">
    <source>
        <dbReference type="ARBA" id="ARBA00023026"/>
    </source>
</evidence>
<accession>A0A6G0WEP7</accession>
<comment type="caution">
    <text evidence="6">The sequence shown here is derived from an EMBL/GenBank/DDBJ whole genome shotgun (WGS) entry which is preliminary data.</text>
</comment>
<dbReference type="PROSITE" id="PS50240">
    <property type="entry name" value="TRYPSIN_DOM"/>
    <property type="match status" value="1"/>
</dbReference>
<dbReference type="VEuPathDB" id="FungiDB:AeMF1_002572"/>
<dbReference type="SMART" id="SM00020">
    <property type="entry name" value="Tryp_SPc"/>
    <property type="match status" value="1"/>
</dbReference>
<dbReference type="GO" id="GO:0004252">
    <property type="term" value="F:serine-type endopeptidase activity"/>
    <property type="evidence" value="ECO:0007669"/>
    <property type="project" value="InterPro"/>
</dbReference>
<evidence type="ECO:0000256" key="4">
    <source>
        <dbReference type="ARBA" id="ARBA00023180"/>
    </source>
</evidence>
<gene>
    <name evidence="6" type="ORF">Ae201684_016048</name>
</gene>
<feature type="domain" description="Peptidase S1" evidence="5">
    <location>
        <begin position="1"/>
        <end position="196"/>
    </location>
</feature>
<keyword evidence="2" id="KW-0843">Virulence</keyword>
<evidence type="ECO:0000256" key="3">
    <source>
        <dbReference type="ARBA" id="ARBA00023157"/>
    </source>
</evidence>
<organism evidence="6 7">
    <name type="scientific">Aphanomyces euteiches</name>
    <dbReference type="NCBI Taxonomy" id="100861"/>
    <lineage>
        <taxon>Eukaryota</taxon>
        <taxon>Sar</taxon>
        <taxon>Stramenopiles</taxon>
        <taxon>Oomycota</taxon>
        <taxon>Saprolegniomycetes</taxon>
        <taxon>Saprolegniales</taxon>
        <taxon>Verrucalvaceae</taxon>
        <taxon>Aphanomyces</taxon>
    </lineage>
</organism>
<dbReference type="InterPro" id="IPR033116">
    <property type="entry name" value="TRYPSIN_SER"/>
</dbReference>
<dbReference type="Gene3D" id="2.40.10.10">
    <property type="entry name" value="Trypsin-like serine proteases"/>
    <property type="match status" value="1"/>
</dbReference>
<dbReference type="PANTHER" id="PTHR24276">
    <property type="entry name" value="POLYSERASE-RELATED"/>
    <property type="match status" value="1"/>
</dbReference>
<protein>
    <recommendedName>
        <fullName evidence="5">Peptidase S1 domain-containing protein</fullName>
    </recommendedName>
</protein>
<dbReference type="InterPro" id="IPR050430">
    <property type="entry name" value="Peptidase_S1"/>
</dbReference>
<dbReference type="InterPro" id="IPR001254">
    <property type="entry name" value="Trypsin_dom"/>
</dbReference>
<evidence type="ECO:0000256" key="1">
    <source>
        <dbReference type="ARBA" id="ARBA00022729"/>
    </source>
</evidence>
<dbReference type="InterPro" id="IPR009003">
    <property type="entry name" value="Peptidase_S1_PA"/>
</dbReference>
<evidence type="ECO:0000259" key="5">
    <source>
        <dbReference type="PROSITE" id="PS50240"/>
    </source>
</evidence>
<dbReference type="EMBL" id="VJMJ01000241">
    <property type="protein sequence ID" value="KAF0725485.1"/>
    <property type="molecule type" value="Genomic_DNA"/>
</dbReference>
<sequence>MHGVFDSPSVYRNRCPLRQDIAWALLGANYTSGIDAKEQIRITKHFIHPRFDEKTKEFDFAVHQLETPSQQTPVRVDWDDDIFTAPNTKAWIRGYGDTKLDGKRSETLLQTQVTIWPTSTCNDALREVDAATMLCAGGKNQDTCHGDSGGPLTVMINNHEELAGLTSWGLGCAKQGYPGVYARLSVAKNFVESIVASPDVQCTNRPSLA</sequence>
<keyword evidence="7" id="KW-1185">Reference proteome</keyword>
<dbReference type="Pfam" id="PF00089">
    <property type="entry name" value="Trypsin"/>
    <property type="match status" value="1"/>
</dbReference>
<dbReference type="CDD" id="cd00190">
    <property type="entry name" value="Tryp_SPc"/>
    <property type="match status" value="1"/>
</dbReference>
<dbReference type="GO" id="GO:0006508">
    <property type="term" value="P:proteolysis"/>
    <property type="evidence" value="ECO:0007669"/>
    <property type="project" value="InterPro"/>
</dbReference>
<keyword evidence="1" id="KW-0732">Signal</keyword>
<keyword evidence="3" id="KW-1015">Disulfide bond</keyword>
<dbReference type="FunFam" id="2.40.10.10:FF:000002">
    <property type="entry name" value="Transmembrane protease serine"/>
    <property type="match status" value="1"/>
</dbReference>
<dbReference type="AlphaFoldDB" id="A0A6G0WEP7"/>
<evidence type="ECO:0000313" key="6">
    <source>
        <dbReference type="EMBL" id="KAF0725485.1"/>
    </source>
</evidence>